<reference evidence="1" key="1">
    <citation type="journal article" date="2019" name="bioRxiv">
        <title>The Genome of the Zebra Mussel, Dreissena polymorpha: A Resource for Invasive Species Research.</title>
        <authorList>
            <person name="McCartney M.A."/>
            <person name="Auch B."/>
            <person name="Kono T."/>
            <person name="Mallez S."/>
            <person name="Zhang Y."/>
            <person name="Obille A."/>
            <person name="Becker A."/>
            <person name="Abrahante J.E."/>
            <person name="Garbe J."/>
            <person name="Badalamenti J.P."/>
            <person name="Herman A."/>
            <person name="Mangelson H."/>
            <person name="Liachko I."/>
            <person name="Sullivan S."/>
            <person name="Sone E.D."/>
            <person name="Koren S."/>
            <person name="Silverstein K.A.T."/>
            <person name="Beckman K.B."/>
            <person name="Gohl D.M."/>
        </authorList>
    </citation>
    <scope>NUCLEOTIDE SEQUENCE</scope>
    <source>
        <strain evidence="1">Duluth1</strain>
        <tissue evidence="1">Whole animal</tissue>
    </source>
</reference>
<proteinExistence type="predicted"/>
<accession>A0A9D3YY71</accession>
<organism evidence="1 2">
    <name type="scientific">Dreissena polymorpha</name>
    <name type="common">Zebra mussel</name>
    <name type="synonym">Mytilus polymorpha</name>
    <dbReference type="NCBI Taxonomy" id="45954"/>
    <lineage>
        <taxon>Eukaryota</taxon>
        <taxon>Metazoa</taxon>
        <taxon>Spiralia</taxon>
        <taxon>Lophotrochozoa</taxon>
        <taxon>Mollusca</taxon>
        <taxon>Bivalvia</taxon>
        <taxon>Autobranchia</taxon>
        <taxon>Heteroconchia</taxon>
        <taxon>Euheterodonta</taxon>
        <taxon>Imparidentia</taxon>
        <taxon>Neoheterodontei</taxon>
        <taxon>Myida</taxon>
        <taxon>Dreissenoidea</taxon>
        <taxon>Dreissenidae</taxon>
        <taxon>Dreissena</taxon>
    </lineage>
</organism>
<reference evidence="1" key="2">
    <citation type="submission" date="2020-11" db="EMBL/GenBank/DDBJ databases">
        <authorList>
            <person name="McCartney M.A."/>
            <person name="Auch B."/>
            <person name="Kono T."/>
            <person name="Mallez S."/>
            <person name="Becker A."/>
            <person name="Gohl D.M."/>
            <person name="Silverstein K.A.T."/>
            <person name="Koren S."/>
            <person name="Bechman K.B."/>
            <person name="Herman A."/>
            <person name="Abrahante J.E."/>
            <person name="Garbe J."/>
        </authorList>
    </citation>
    <scope>NUCLEOTIDE SEQUENCE</scope>
    <source>
        <strain evidence="1">Duluth1</strain>
        <tissue evidence="1">Whole animal</tissue>
    </source>
</reference>
<name>A0A9D3YY71_DREPO</name>
<keyword evidence="2" id="KW-1185">Reference proteome</keyword>
<gene>
    <name evidence="1" type="ORF">DPMN_068765</name>
</gene>
<evidence type="ECO:0000313" key="1">
    <source>
        <dbReference type="EMBL" id="KAH3709303.1"/>
    </source>
</evidence>
<sequence>MGPCIVEIDRIVIREVQYQFEEEIVARTDGQTDRRTDAGDYHNIPKLFKKPAEPVAEVYVRARNNFAWRLIHSP</sequence>
<protein>
    <submittedName>
        <fullName evidence="1">Uncharacterized protein</fullName>
    </submittedName>
</protein>
<dbReference type="EMBL" id="JAIWYP010000014">
    <property type="protein sequence ID" value="KAH3709303.1"/>
    <property type="molecule type" value="Genomic_DNA"/>
</dbReference>
<evidence type="ECO:0000313" key="2">
    <source>
        <dbReference type="Proteomes" id="UP000828390"/>
    </source>
</evidence>
<dbReference type="AlphaFoldDB" id="A0A9D3YY71"/>
<dbReference type="Proteomes" id="UP000828390">
    <property type="component" value="Unassembled WGS sequence"/>
</dbReference>
<comment type="caution">
    <text evidence="1">The sequence shown here is derived from an EMBL/GenBank/DDBJ whole genome shotgun (WGS) entry which is preliminary data.</text>
</comment>